<dbReference type="EMBL" id="JBHUHY010000013">
    <property type="protein sequence ID" value="MFD2187616.1"/>
    <property type="molecule type" value="Genomic_DNA"/>
</dbReference>
<accession>A0ABW5B0E3</accession>
<comment type="caution">
    <text evidence="1">The sequence shown here is derived from an EMBL/GenBank/DDBJ whole genome shotgun (WGS) entry which is preliminary data.</text>
</comment>
<name>A0ABW5B0E3_9FLAO</name>
<organism evidence="1 2">
    <name type="scientific">Aquimarina celericrescens</name>
    <dbReference type="NCBI Taxonomy" id="1964542"/>
    <lineage>
        <taxon>Bacteria</taxon>
        <taxon>Pseudomonadati</taxon>
        <taxon>Bacteroidota</taxon>
        <taxon>Flavobacteriia</taxon>
        <taxon>Flavobacteriales</taxon>
        <taxon>Flavobacteriaceae</taxon>
        <taxon>Aquimarina</taxon>
    </lineage>
</organism>
<evidence type="ECO:0000313" key="1">
    <source>
        <dbReference type="EMBL" id="MFD2187616.1"/>
    </source>
</evidence>
<keyword evidence="2" id="KW-1185">Reference proteome</keyword>
<sequence>MTEYGVTTAEIEDIKTTIAEFQPLIGNAKPEQSAINAAKRNIDDHVQQGKFLLKEILDKPHDTVPVY</sequence>
<evidence type="ECO:0000313" key="2">
    <source>
        <dbReference type="Proteomes" id="UP001597344"/>
    </source>
</evidence>
<protein>
    <submittedName>
        <fullName evidence="1">Uncharacterized protein</fullName>
    </submittedName>
</protein>
<dbReference type="RefSeq" id="WP_378320619.1">
    <property type="nucleotide sequence ID" value="NZ_JBHUHY010000013.1"/>
</dbReference>
<proteinExistence type="predicted"/>
<reference evidence="2" key="1">
    <citation type="journal article" date="2019" name="Int. J. Syst. Evol. Microbiol.">
        <title>The Global Catalogue of Microorganisms (GCM) 10K type strain sequencing project: providing services to taxonomists for standard genome sequencing and annotation.</title>
        <authorList>
            <consortium name="The Broad Institute Genomics Platform"/>
            <consortium name="The Broad Institute Genome Sequencing Center for Infectious Disease"/>
            <person name="Wu L."/>
            <person name="Ma J."/>
        </authorList>
    </citation>
    <scope>NUCLEOTIDE SEQUENCE [LARGE SCALE GENOMIC DNA]</scope>
    <source>
        <strain evidence="2">DT92</strain>
    </source>
</reference>
<dbReference type="Proteomes" id="UP001597344">
    <property type="component" value="Unassembled WGS sequence"/>
</dbReference>
<gene>
    <name evidence="1" type="ORF">ACFSJT_12515</name>
</gene>